<name>A0A660SCA7_UNCW3</name>
<reference evidence="1 2" key="1">
    <citation type="submission" date="2018-06" db="EMBL/GenBank/DDBJ databases">
        <title>Extensive metabolic versatility and redundancy in microbially diverse, dynamic hydrothermal sediments.</title>
        <authorList>
            <person name="Dombrowski N."/>
            <person name="Teske A."/>
            <person name="Baker B.J."/>
        </authorList>
    </citation>
    <scope>NUCLEOTIDE SEQUENCE [LARGE SCALE GENOMIC DNA]</scope>
    <source>
        <strain evidence="1">B36_G15</strain>
    </source>
</reference>
<accession>A0A660SCA7</accession>
<dbReference type="EMBL" id="QNBE01000183">
    <property type="protein sequence ID" value="RKX68273.1"/>
    <property type="molecule type" value="Genomic_DNA"/>
</dbReference>
<evidence type="ECO:0000313" key="1">
    <source>
        <dbReference type="EMBL" id="RKX68273.1"/>
    </source>
</evidence>
<protein>
    <recommendedName>
        <fullName evidence="3">LSM domain-containing protein</fullName>
    </recommendedName>
</protein>
<evidence type="ECO:0008006" key="3">
    <source>
        <dbReference type="Google" id="ProtNLM"/>
    </source>
</evidence>
<organism evidence="1 2">
    <name type="scientific">candidate division WOR-3 bacterium</name>
    <dbReference type="NCBI Taxonomy" id="2052148"/>
    <lineage>
        <taxon>Bacteria</taxon>
        <taxon>Bacteria division WOR-3</taxon>
    </lineage>
</organism>
<proteinExistence type="predicted"/>
<sequence>MKQKVVEIKIYTGDVYEGVLLQSDPEKVLILDEITGMKVRIYNNVIVSVRTLGWREQLAGVC</sequence>
<comment type="caution">
    <text evidence="1">The sequence shown here is derived from an EMBL/GenBank/DDBJ whole genome shotgun (WGS) entry which is preliminary data.</text>
</comment>
<evidence type="ECO:0000313" key="2">
    <source>
        <dbReference type="Proteomes" id="UP000268469"/>
    </source>
</evidence>
<gene>
    <name evidence="1" type="ORF">DRP53_11055</name>
</gene>
<dbReference type="AlphaFoldDB" id="A0A660SCA7"/>
<dbReference type="Proteomes" id="UP000268469">
    <property type="component" value="Unassembled WGS sequence"/>
</dbReference>